<evidence type="ECO:0000256" key="1">
    <source>
        <dbReference type="SAM" id="SignalP"/>
    </source>
</evidence>
<evidence type="ECO:0000313" key="6">
    <source>
        <dbReference type="Proteomes" id="UP000234239"/>
    </source>
</evidence>
<dbReference type="EMBL" id="PKGY01000002">
    <property type="protein sequence ID" value="PKZ22401.1"/>
    <property type="molecule type" value="Genomic_DNA"/>
</dbReference>
<dbReference type="SUPFAM" id="SSF53850">
    <property type="entry name" value="Periplasmic binding protein-like II"/>
    <property type="match status" value="1"/>
</dbReference>
<dbReference type="Proteomes" id="UP000069912">
    <property type="component" value="Chromosome"/>
</dbReference>
<organism evidence="3 5">
    <name type="scientific">Aerococcus sanguinicola</name>
    <dbReference type="NCBI Taxonomy" id="119206"/>
    <lineage>
        <taxon>Bacteria</taxon>
        <taxon>Bacillati</taxon>
        <taxon>Bacillota</taxon>
        <taxon>Bacilli</taxon>
        <taxon>Lactobacillales</taxon>
        <taxon>Aerococcaceae</taxon>
        <taxon>Aerococcus</taxon>
    </lineage>
</organism>
<reference evidence="3 5" key="1">
    <citation type="journal article" date="2016" name="Genome Announc.">
        <title>Complete Genome Sequences of Aerococcus christensenii CCUG 28831T, Aerococcus sanguinicola CCUG 43001T, Aerococcus urinae CCUG 36881T, Aerococcus urinaeequi CCUG 28094T, Aerococcus urinaehominis CCUG 42038 BT, and Aerococcus viridans CCUG 4311T.</title>
        <authorList>
            <person name="Carkaci D."/>
            <person name="Dargis R."/>
            <person name="Nielsen X.C."/>
            <person name="Skovgaard O."/>
            <person name="Fuursted K."/>
            <person name="Christensen J.J."/>
        </authorList>
    </citation>
    <scope>NUCLEOTIDE SEQUENCE [LARGE SCALE GENOMIC DNA]</scope>
    <source>
        <strain evidence="3 5">CCUG43001</strain>
    </source>
</reference>
<dbReference type="GeneID" id="92903494"/>
<dbReference type="Gene3D" id="3.40.190.120">
    <property type="entry name" value="Osmoprotection protein (prox), domain 2"/>
    <property type="match status" value="1"/>
</dbReference>
<accession>A0A109RDT6</accession>
<dbReference type="EMBL" id="CP014160">
    <property type="protein sequence ID" value="AMB94224.1"/>
    <property type="molecule type" value="Genomic_DNA"/>
</dbReference>
<evidence type="ECO:0000259" key="2">
    <source>
        <dbReference type="Pfam" id="PF04069"/>
    </source>
</evidence>
<dbReference type="CDD" id="cd13608">
    <property type="entry name" value="PBP2_OpuCC_like"/>
    <property type="match status" value="1"/>
</dbReference>
<dbReference type="InterPro" id="IPR007210">
    <property type="entry name" value="ABC_Gly_betaine_transp_sub-bd"/>
</dbReference>
<evidence type="ECO:0000313" key="5">
    <source>
        <dbReference type="Proteomes" id="UP000069912"/>
    </source>
</evidence>
<dbReference type="KEGG" id="asan:AWM72_05370"/>
<dbReference type="Pfam" id="PF04069">
    <property type="entry name" value="OpuAC"/>
    <property type="match status" value="1"/>
</dbReference>
<gene>
    <name evidence="3" type="ORF">AWM72_05370</name>
    <name evidence="4" type="ORF">CYJ28_04605</name>
</gene>
<dbReference type="RefSeq" id="WP_067974405.1">
    <property type="nucleotide sequence ID" value="NZ_CAJHKM010000001.1"/>
</dbReference>
<dbReference type="AlphaFoldDB" id="A0A109RDT6"/>
<feature type="domain" description="ABC-type glycine betaine transport system substrate-binding" evidence="2">
    <location>
        <begin position="34"/>
        <end position="298"/>
    </location>
</feature>
<feature type="chain" id="PRO_5038292251" evidence="1">
    <location>
        <begin position="20"/>
        <end position="320"/>
    </location>
</feature>
<keyword evidence="5" id="KW-1185">Reference proteome</keyword>
<dbReference type="GO" id="GO:0022857">
    <property type="term" value="F:transmembrane transporter activity"/>
    <property type="evidence" value="ECO:0007669"/>
    <property type="project" value="InterPro"/>
</dbReference>
<protein>
    <submittedName>
        <fullName evidence="3">Glycine/betaine ABC transporter substrate-binding protein</fullName>
    </submittedName>
    <submittedName>
        <fullName evidence="4">Osmoprotectant ABC transporter substrate-binding protein</fullName>
    </submittedName>
</protein>
<sequence length="320" mass="35411">MRKFLKTAFTLGLSLFLLAACSLPGLGASTSEDEIVITGGMSTEMQILAYIVEGMSNHYIDVPTKVISNLGSSSLNHQALMKDDANVSAVRYTGTSVTGELGMDAITDPEKAAETVVKGFDREFDQKWYPTYGFANTYAFMVSRDKAEELGLEKVSDLAQYAPDLKAGVDSSWLSREGDGYEDFKRIYGFDFGQTLPMSIGLTYSAVANDEVDVILGYSTDGRIISEDLKVLEDDKQLFPPYDASPVATHHILEVHPELDKVLHKLEGTIDEETMQKLNYRADNYLLEPKVVADDWLKAHNYFEDKAPELKPIEDTVGGD</sequence>
<dbReference type="Gene3D" id="3.40.190.10">
    <property type="entry name" value="Periplasmic binding protein-like II"/>
    <property type="match status" value="1"/>
</dbReference>
<dbReference type="GO" id="GO:0043190">
    <property type="term" value="C:ATP-binding cassette (ABC) transporter complex"/>
    <property type="evidence" value="ECO:0007669"/>
    <property type="project" value="InterPro"/>
</dbReference>
<feature type="signal peptide" evidence="1">
    <location>
        <begin position="1"/>
        <end position="19"/>
    </location>
</feature>
<name>A0A109RDT6_9LACT</name>
<evidence type="ECO:0000313" key="4">
    <source>
        <dbReference type="EMBL" id="PKZ22401.1"/>
    </source>
</evidence>
<proteinExistence type="predicted"/>
<dbReference type="PROSITE" id="PS51257">
    <property type="entry name" value="PROKAR_LIPOPROTEIN"/>
    <property type="match status" value="1"/>
</dbReference>
<keyword evidence="1" id="KW-0732">Signal</keyword>
<reference evidence="5" key="2">
    <citation type="submission" date="2016-01" db="EMBL/GenBank/DDBJ databases">
        <title>Six Aerococcus type strain genome sequencing and assembly using PacBio and Illumina Hiseq.</title>
        <authorList>
            <person name="Carkaci D."/>
            <person name="Dargis R."/>
            <person name="Nielsen X.C."/>
            <person name="Skovgaard O."/>
            <person name="Fuursted K."/>
            <person name="Christensen J.J."/>
        </authorList>
    </citation>
    <scope>NUCLEOTIDE SEQUENCE [LARGE SCALE GENOMIC DNA]</scope>
    <source>
        <strain evidence="5">CCUG43001</strain>
    </source>
</reference>
<dbReference type="Proteomes" id="UP000234239">
    <property type="component" value="Unassembled WGS sequence"/>
</dbReference>
<reference evidence="4 6" key="3">
    <citation type="submission" date="2017-12" db="EMBL/GenBank/DDBJ databases">
        <title>Phylogenetic diversity of female urinary microbiome.</title>
        <authorList>
            <person name="Thomas-White K."/>
            <person name="Wolfe A.J."/>
        </authorList>
    </citation>
    <scope>NUCLEOTIDE SEQUENCE [LARGE SCALE GENOMIC DNA]</scope>
    <source>
        <strain evidence="4 6">UMB0139</strain>
    </source>
</reference>
<evidence type="ECO:0000313" key="3">
    <source>
        <dbReference type="EMBL" id="AMB94224.1"/>
    </source>
</evidence>
<dbReference type="OrthoDB" id="9801163at2"/>